<dbReference type="GO" id="GO:0015627">
    <property type="term" value="C:type II protein secretion system complex"/>
    <property type="evidence" value="ECO:0007669"/>
    <property type="project" value="InterPro"/>
</dbReference>
<evidence type="ECO:0000313" key="4">
    <source>
        <dbReference type="Proteomes" id="UP000280405"/>
    </source>
</evidence>
<dbReference type="SUPFAM" id="SSF54523">
    <property type="entry name" value="Pili subunits"/>
    <property type="match status" value="1"/>
</dbReference>
<organism evidence="3 4">
    <name type="scientific">Acinetobacter rongchengensis</name>
    <dbReference type="NCBI Taxonomy" id="2419601"/>
    <lineage>
        <taxon>Bacteria</taxon>
        <taxon>Pseudomonadati</taxon>
        <taxon>Pseudomonadota</taxon>
        <taxon>Gammaproteobacteria</taxon>
        <taxon>Moraxellales</taxon>
        <taxon>Moraxellaceae</taxon>
        <taxon>Acinetobacter</taxon>
    </lineage>
</organism>
<evidence type="ECO:0000313" key="3">
    <source>
        <dbReference type="EMBL" id="RKG38073.1"/>
    </source>
</evidence>
<dbReference type="NCBIfam" id="TIGR02532">
    <property type="entry name" value="IV_pilin_GFxxxE"/>
    <property type="match status" value="1"/>
</dbReference>
<feature type="transmembrane region" description="Helical" evidence="2">
    <location>
        <begin position="6"/>
        <end position="27"/>
    </location>
</feature>
<accession>A0A3A8FBI8</accession>
<dbReference type="GO" id="GO:0015628">
    <property type="term" value="P:protein secretion by the type II secretion system"/>
    <property type="evidence" value="ECO:0007669"/>
    <property type="project" value="InterPro"/>
</dbReference>
<evidence type="ECO:0000256" key="2">
    <source>
        <dbReference type="SAM" id="Phobius"/>
    </source>
</evidence>
<dbReference type="PRINTS" id="PR00813">
    <property type="entry name" value="BCTERIALGSPG"/>
</dbReference>
<dbReference type="AlphaFoldDB" id="A0A3A8FBI8"/>
<keyword evidence="1" id="KW-0488">Methylation</keyword>
<name>A0A3A8FBI8_9GAMM</name>
<dbReference type="PROSITE" id="PS00409">
    <property type="entry name" value="PROKAR_NTER_METHYL"/>
    <property type="match status" value="1"/>
</dbReference>
<dbReference type="Gene3D" id="3.30.700.10">
    <property type="entry name" value="Glycoprotein, Type 4 Pilin"/>
    <property type="match status" value="1"/>
</dbReference>
<gene>
    <name evidence="3" type="ORF">D7V20_09075</name>
</gene>
<keyword evidence="2" id="KW-1133">Transmembrane helix</keyword>
<dbReference type="RefSeq" id="WP_120383973.1">
    <property type="nucleotide sequence ID" value="NZ_RAXT01000014.1"/>
</dbReference>
<evidence type="ECO:0000256" key="1">
    <source>
        <dbReference type="ARBA" id="ARBA00022481"/>
    </source>
</evidence>
<keyword evidence="2" id="KW-0812">Transmembrane</keyword>
<dbReference type="EMBL" id="RAXT01000014">
    <property type="protein sequence ID" value="RKG38073.1"/>
    <property type="molecule type" value="Genomic_DNA"/>
</dbReference>
<dbReference type="InterPro" id="IPR045584">
    <property type="entry name" value="Pilin-like"/>
</dbReference>
<sequence length="186" mass="20610">MKYIKGFTLIELMVAIVILAILSAIAVPMYQKYLLRNDLAIAKQVSLNIANELERFKSKNYSYKGFNPNYIYTSYDPNTGVLLLPVGSSGSNAKYILTLVDLTSKKPLTVKSSGGIETADSKQVRGLNWAIKVERVKVSSDANAQPKEPQNYDLLLKSDGVRCMTTSNNAVKDFVSCGNTTDVERW</sequence>
<keyword evidence="2" id="KW-0472">Membrane</keyword>
<dbReference type="Pfam" id="PF07963">
    <property type="entry name" value="N_methyl"/>
    <property type="match status" value="1"/>
</dbReference>
<dbReference type="InterPro" id="IPR012902">
    <property type="entry name" value="N_methyl_site"/>
</dbReference>
<reference evidence="3 4" key="1">
    <citation type="submission" date="2018-09" db="EMBL/GenBank/DDBJ databases">
        <title>The draft genome of Acinetobacter spp. strains.</title>
        <authorList>
            <person name="Qin J."/>
            <person name="Feng Y."/>
            <person name="Zong Z."/>
        </authorList>
    </citation>
    <scope>NUCLEOTIDE SEQUENCE [LARGE SCALE GENOMIC DNA]</scope>
    <source>
        <strain evidence="3 4">WCHAc060115</strain>
    </source>
</reference>
<dbReference type="InterPro" id="IPR000983">
    <property type="entry name" value="Bac_GSPG_pilin"/>
</dbReference>
<dbReference type="OrthoDB" id="6713246at2"/>
<keyword evidence="4" id="KW-1185">Reference proteome</keyword>
<proteinExistence type="predicted"/>
<protein>
    <submittedName>
        <fullName evidence="3">Prepilin-type N-terminal cleavage/methylation domain-containing protein</fullName>
    </submittedName>
</protein>
<dbReference type="Proteomes" id="UP000280405">
    <property type="component" value="Unassembled WGS sequence"/>
</dbReference>
<comment type="caution">
    <text evidence="3">The sequence shown here is derived from an EMBL/GenBank/DDBJ whole genome shotgun (WGS) entry which is preliminary data.</text>
</comment>